<name>A0A822VLI4_STRSU</name>
<dbReference type="AlphaFoldDB" id="A0A822VLI4"/>
<protein>
    <submittedName>
        <fullName evidence="2">Domain of uncharacterized function (DUF955)</fullName>
    </submittedName>
</protein>
<dbReference type="Proteomes" id="UP000075041">
    <property type="component" value="Unassembled WGS sequence"/>
</dbReference>
<dbReference type="Gene3D" id="1.10.10.2910">
    <property type="match status" value="1"/>
</dbReference>
<comment type="caution">
    <text evidence="2">The sequence shown here is derived from an EMBL/GenBank/DDBJ whole genome shotgun (WGS) entry which is preliminary data.</text>
</comment>
<accession>A0A822VLI4</accession>
<evidence type="ECO:0000259" key="1">
    <source>
        <dbReference type="Pfam" id="PF06114"/>
    </source>
</evidence>
<organism evidence="2 3">
    <name type="scientific">Streptococcus suis</name>
    <dbReference type="NCBI Taxonomy" id="1307"/>
    <lineage>
        <taxon>Bacteria</taxon>
        <taxon>Bacillati</taxon>
        <taxon>Bacillota</taxon>
        <taxon>Bacilli</taxon>
        <taxon>Lactobacillales</taxon>
        <taxon>Streptococcaceae</taxon>
        <taxon>Streptococcus</taxon>
    </lineage>
</organism>
<sequence>MARKIIPLRQYIQHWDNAYQVIDAISALYRIPHAQITFDHVIRHFENTYNVRFVYFDRDPFPELPTAGFLGAEHIRYRGLVSNPDVIQSNEILCKHNDGITLYDKEKDKYVVFINQTNIKERVIFTILHELAHIEAHFSTGRSEAIALACTSEYQSSPLEEEANTMASLFFINNDRLVWHLRNSHSYYDIKKMNTISDNALFNRLVDFVHYRIFTYEEHLLDEQQQRQAAINLVKKFKQGNNLLQQYYDIDV</sequence>
<proteinExistence type="predicted"/>
<reference evidence="2 3" key="1">
    <citation type="submission" date="2016-02" db="EMBL/GenBank/DDBJ databases">
        <authorList>
            <consortium name="Pathogen Informatics"/>
        </authorList>
    </citation>
    <scope>NUCLEOTIDE SEQUENCE [LARGE SCALE GENOMIC DNA]</scope>
    <source>
        <strain evidence="2 3">LOLA-SS005</strain>
    </source>
</reference>
<gene>
    <name evidence="2" type="ORF">ERS132356_01597</name>
</gene>
<dbReference type="EMBL" id="FIFJ01000021">
    <property type="protein sequence ID" value="CYU15340.1"/>
    <property type="molecule type" value="Genomic_DNA"/>
</dbReference>
<dbReference type="InterPro" id="IPR010359">
    <property type="entry name" value="IrrE_HExxH"/>
</dbReference>
<evidence type="ECO:0000313" key="3">
    <source>
        <dbReference type="Proteomes" id="UP000075041"/>
    </source>
</evidence>
<dbReference type="RefSeq" id="WP_023370582.1">
    <property type="nucleotide sequence ID" value="NZ_CECR01000049.1"/>
</dbReference>
<feature type="domain" description="IrrE N-terminal-like" evidence="1">
    <location>
        <begin position="104"/>
        <end position="177"/>
    </location>
</feature>
<evidence type="ECO:0000313" key="2">
    <source>
        <dbReference type="EMBL" id="CYU15340.1"/>
    </source>
</evidence>
<dbReference type="Pfam" id="PF06114">
    <property type="entry name" value="Peptidase_M78"/>
    <property type="match status" value="1"/>
</dbReference>